<comment type="caution">
    <text evidence="3">The sequence shown here is derived from an EMBL/GenBank/DDBJ whole genome shotgun (WGS) entry which is preliminary data.</text>
</comment>
<protein>
    <submittedName>
        <fullName evidence="3">Uncharacterized protein</fullName>
    </submittedName>
</protein>
<feature type="non-terminal residue" evidence="3">
    <location>
        <position position="1"/>
    </location>
</feature>
<keyword evidence="2" id="KW-0472">Membrane</keyword>
<feature type="compositionally biased region" description="Basic residues" evidence="1">
    <location>
        <begin position="36"/>
        <end position="47"/>
    </location>
</feature>
<keyword evidence="2" id="KW-0812">Transmembrane</keyword>
<feature type="transmembrane region" description="Helical" evidence="2">
    <location>
        <begin position="117"/>
        <end position="141"/>
    </location>
</feature>
<keyword evidence="2" id="KW-1133">Transmembrane helix</keyword>
<dbReference type="AlphaFoldDB" id="A0AAN5DGG2"/>
<feature type="transmembrane region" description="Helical" evidence="2">
    <location>
        <begin position="153"/>
        <end position="178"/>
    </location>
</feature>
<keyword evidence="4" id="KW-1185">Reference proteome</keyword>
<evidence type="ECO:0000313" key="4">
    <source>
        <dbReference type="Proteomes" id="UP001328107"/>
    </source>
</evidence>
<proteinExistence type="predicted"/>
<feature type="transmembrane region" description="Helical" evidence="2">
    <location>
        <begin position="76"/>
        <end position="97"/>
    </location>
</feature>
<feature type="non-terminal residue" evidence="3">
    <location>
        <position position="249"/>
    </location>
</feature>
<evidence type="ECO:0000313" key="3">
    <source>
        <dbReference type="EMBL" id="GMR62057.1"/>
    </source>
</evidence>
<organism evidence="3 4">
    <name type="scientific">Pristionchus mayeri</name>
    <dbReference type="NCBI Taxonomy" id="1317129"/>
    <lineage>
        <taxon>Eukaryota</taxon>
        <taxon>Metazoa</taxon>
        <taxon>Ecdysozoa</taxon>
        <taxon>Nematoda</taxon>
        <taxon>Chromadorea</taxon>
        <taxon>Rhabditida</taxon>
        <taxon>Rhabditina</taxon>
        <taxon>Diplogasteromorpha</taxon>
        <taxon>Diplogasteroidea</taxon>
        <taxon>Neodiplogasteridae</taxon>
        <taxon>Pristionchus</taxon>
    </lineage>
</organism>
<feature type="transmembrane region" description="Helical" evidence="2">
    <location>
        <begin position="205"/>
        <end position="227"/>
    </location>
</feature>
<reference evidence="4" key="1">
    <citation type="submission" date="2022-10" db="EMBL/GenBank/DDBJ databases">
        <title>Genome assembly of Pristionchus species.</title>
        <authorList>
            <person name="Yoshida K."/>
            <person name="Sommer R.J."/>
        </authorList>
    </citation>
    <scope>NUCLEOTIDE SEQUENCE [LARGE SCALE GENOMIC DNA]</scope>
    <source>
        <strain evidence="4">RS5460</strain>
    </source>
</reference>
<gene>
    <name evidence="3" type="ORF">PMAYCL1PPCAC_32252</name>
</gene>
<sequence>SQASFQGLWSMSFDRVARSHRMKRPWSHISNSARSPSKHQAHPRKARRTSELDERHWKGPHHDCAEQIQNKVNTEILLPAVLCGVMTVSAIFFFVSLWNTVMEYIGAPFPMSSAHSIVFAVYTGVCLNAAFHFGLTATALYKLRSRSTTALKLLIKALAIDHILAYVTAVLSTIMLIYGCFRGNSLPSLYEEIARRRFEHDNVGVAAILMYYGFIVLFGSIMSIPVIRQAKKFVRDCEMAISKTNQDVE</sequence>
<dbReference type="Proteomes" id="UP001328107">
    <property type="component" value="Unassembled WGS sequence"/>
</dbReference>
<name>A0AAN5DGG2_9BILA</name>
<feature type="compositionally biased region" description="Basic and acidic residues" evidence="1">
    <location>
        <begin position="48"/>
        <end position="58"/>
    </location>
</feature>
<evidence type="ECO:0000256" key="1">
    <source>
        <dbReference type="SAM" id="MobiDB-lite"/>
    </source>
</evidence>
<feature type="region of interest" description="Disordered" evidence="1">
    <location>
        <begin position="24"/>
        <end position="58"/>
    </location>
</feature>
<dbReference type="EMBL" id="BTRK01000006">
    <property type="protein sequence ID" value="GMR62057.1"/>
    <property type="molecule type" value="Genomic_DNA"/>
</dbReference>
<accession>A0AAN5DGG2</accession>
<evidence type="ECO:0000256" key="2">
    <source>
        <dbReference type="SAM" id="Phobius"/>
    </source>
</evidence>